<accession>A0A9Q1HHE4</accession>
<organism evidence="4 5">
    <name type="scientific">Holothuria leucospilota</name>
    <name type="common">Black long sea cucumber</name>
    <name type="synonym">Mertensiothuria leucospilota</name>
    <dbReference type="NCBI Taxonomy" id="206669"/>
    <lineage>
        <taxon>Eukaryota</taxon>
        <taxon>Metazoa</taxon>
        <taxon>Echinodermata</taxon>
        <taxon>Eleutherozoa</taxon>
        <taxon>Echinozoa</taxon>
        <taxon>Holothuroidea</taxon>
        <taxon>Aspidochirotacea</taxon>
        <taxon>Aspidochirotida</taxon>
        <taxon>Holothuriidae</taxon>
        <taxon>Holothuria</taxon>
    </lineage>
</organism>
<dbReference type="InterPro" id="IPR003599">
    <property type="entry name" value="Ig_sub"/>
</dbReference>
<dbReference type="InterPro" id="IPR007110">
    <property type="entry name" value="Ig-like_dom"/>
</dbReference>
<evidence type="ECO:0000256" key="1">
    <source>
        <dbReference type="SAM" id="MobiDB-lite"/>
    </source>
</evidence>
<dbReference type="SMART" id="SM00409">
    <property type="entry name" value="IG"/>
    <property type="match status" value="2"/>
</dbReference>
<dbReference type="EMBL" id="JAIZAY010000003">
    <property type="protein sequence ID" value="KAJ8045061.1"/>
    <property type="molecule type" value="Genomic_DNA"/>
</dbReference>
<dbReference type="InterPro" id="IPR013783">
    <property type="entry name" value="Ig-like_fold"/>
</dbReference>
<evidence type="ECO:0000256" key="2">
    <source>
        <dbReference type="SAM" id="Phobius"/>
    </source>
</evidence>
<evidence type="ECO:0000313" key="5">
    <source>
        <dbReference type="Proteomes" id="UP001152320"/>
    </source>
</evidence>
<sequence>MLTIAAFELIAVGQTVILSCDSGFDSNYPTMRWTREETQIPDAHSSNHITVLKVAIELTESDEDVTYTCILGNGSVASSPSCSVIPLRYQLRVNINPKLTIKNVGENVTFNCSVSFERNKPGLSHLIYDWNDTILAKFSGRFVLDNENRSLQLLDLKYSDDLTKLQCRVTIRRTGAQDKAVALLRVNKTERSTTTPPLETYTSTQNYSTPFNYTHSTPVTLYTPPSELAATATLGNAFYIYLGISLIIVFVGVIILSVYTLHKTRINSRSRIKTRVLSVEYEEIKPKTAIRSKSNGQIVCGIVGPVEGKRSSQYEEVSDYELNNVTFCGTDMINSEKCGRNLGVQKEDTAANRTEGRDELIKSDSLYAQVDETKFTEISQTLSYSSDPNSSSARGGEKTRDTAPVYATVNKT</sequence>
<comment type="caution">
    <text evidence="4">The sequence shown here is derived from an EMBL/GenBank/DDBJ whole genome shotgun (WGS) entry which is preliminary data.</text>
</comment>
<keyword evidence="2" id="KW-0472">Membrane</keyword>
<proteinExistence type="predicted"/>
<name>A0A9Q1HHE4_HOLLE</name>
<keyword evidence="5" id="KW-1185">Reference proteome</keyword>
<feature type="domain" description="Ig-like" evidence="3">
    <location>
        <begin position="13"/>
        <end position="85"/>
    </location>
</feature>
<keyword evidence="2" id="KW-0812">Transmembrane</keyword>
<feature type="transmembrane region" description="Helical" evidence="2">
    <location>
        <begin position="238"/>
        <end position="261"/>
    </location>
</feature>
<dbReference type="Proteomes" id="UP001152320">
    <property type="component" value="Chromosome 3"/>
</dbReference>
<gene>
    <name evidence="4" type="ORF">HOLleu_07987</name>
</gene>
<feature type="compositionally biased region" description="Polar residues" evidence="1">
    <location>
        <begin position="379"/>
        <end position="393"/>
    </location>
</feature>
<reference evidence="4" key="1">
    <citation type="submission" date="2021-10" db="EMBL/GenBank/DDBJ databases">
        <title>Tropical sea cucumber genome reveals ecological adaptation and Cuvierian tubules defense mechanism.</title>
        <authorList>
            <person name="Chen T."/>
        </authorList>
    </citation>
    <scope>NUCLEOTIDE SEQUENCE</scope>
    <source>
        <strain evidence="4">Nanhai2018</strain>
        <tissue evidence="4">Muscle</tissue>
    </source>
</reference>
<feature type="region of interest" description="Disordered" evidence="1">
    <location>
        <begin position="379"/>
        <end position="412"/>
    </location>
</feature>
<dbReference type="PROSITE" id="PS50835">
    <property type="entry name" value="IG_LIKE"/>
    <property type="match status" value="1"/>
</dbReference>
<dbReference type="AlphaFoldDB" id="A0A9Q1HHE4"/>
<evidence type="ECO:0000313" key="4">
    <source>
        <dbReference type="EMBL" id="KAJ8045061.1"/>
    </source>
</evidence>
<evidence type="ECO:0000259" key="3">
    <source>
        <dbReference type="PROSITE" id="PS50835"/>
    </source>
</evidence>
<dbReference type="InterPro" id="IPR036179">
    <property type="entry name" value="Ig-like_dom_sf"/>
</dbReference>
<dbReference type="Gene3D" id="2.60.40.10">
    <property type="entry name" value="Immunoglobulins"/>
    <property type="match status" value="1"/>
</dbReference>
<keyword evidence="2" id="KW-1133">Transmembrane helix</keyword>
<protein>
    <recommendedName>
        <fullName evidence="3">Ig-like domain-containing protein</fullName>
    </recommendedName>
</protein>
<dbReference type="SUPFAM" id="SSF48726">
    <property type="entry name" value="Immunoglobulin"/>
    <property type="match status" value="1"/>
</dbReference>